<dbReference type="InterPro" id="IPR046342">
    <property type="entry name" value="CBS_dom_sf"/>
</dbReference>
<dbReference type="FunFam" id="3.10.580.10:FF:000056">
    <property type="entry name" value="Chloride channel protein"/>
    <property type="match status" value="1"/>
</dbReference>
<comment type="subcellular location">
    <subcellularLocation>
        <location evidence="1">Membrane</location>
        <topology evidence="1">Multi-pass membrane protein</topology>
    </subcellularLocation>
</comment>
<feature type="transmembrane region" description="Helical" evidence="12">
    <location>
        <begin position="408"/>
        <end position="429"/>
    </location>
</feature>
<dbReference type="Proteomes" id="UP000472265">
    <property type="component" value="Chromosome 2"/>
</dbReference>
<keyword evidence="2" id="KW-0813">Transport</keyword>
<dbReference type="GO" id="GO:0034707">
    <property type="term" value="C:chloride channel complex"/>
    <property type="evidence" value="ECO:0007669"/>
    <property type="project" value="UniProtKB-KW"/>
</dbReference>
<feature type="transmembrane region" description="Helical" evidence="12">
    <location>
        <begin position="436"/>
        <end position="458"/>
    </location>
</feature>
<evidence type="ECO:0000256" key="4">
    <source>
        <dbReference type="ARBA" id="ARBA00022737"/>
    </source>
</evidence>
<feature type="transmembrane region" description="Helical" evidence="12">
    <location>
        <begin position="252"/>
        <end position="272"/>
    </location>
</feature>
<reference evidence="14" key="3">
    <citation type="submission" date="2025-09" db="UniProtKB">
        <authorList>
            <consortium name="Ensembl"/>
        </authorList>
    </citation>
    <scope>IDENTIFICATION</scope>
</reference>
<feature type="transmembrane region" description="Helical" evidence="12">
    <location>
        <begin position="114"/>
        <end position="136"/>
    </location>
</feature>
<dbReference type="Pfam" id="PF00654">
    <property type="entry name" value="Voltage_CLC"/>
    <property type="match status" value="1"/>
</dbReference>
<proteinExistence type="predicted"/>
<dbReference type="PANTHER" id="PTHR45720">
    <property type="entry name" value="CHLORIDE CHANNEL PROTEIN 2"/>
    <property type="match status" value="1"/>
</dbReference>
<keyword evidence="6" id="KW-0406">Ion transport</keyword>
<evidence type="ECO:0000313" key="14">
    <source>
        <dbReference type="Ensembl" id="ENSSAUP00010057526.1"/>
    </source>
</evidence>
<feature type="domain" description="4Fe-4S ferredoxin-type" evidence="13">
    <location>
        <begin position="37"/>
        <end position="66"/>
    </location>
</feature>
<keyword evidence="5 12" id="KW-1133">Transmembrane helix</keyword>
<sequence length="875" mass="97397">MYGRYTQELGVYAKEEAARLRESGQRRSVSDRSRTLDLLEYDKGRCAKCRICTVRCQKFLISRVGEDWIFLILLGLLMALVSWVVDFCIAICLQAQKWMYGGLDSNVFLQYLAWVTYPVVLITFSAGFTQILAPQAVGSGIPEMKTILRGVVLKEYLTFKTFVAKVIGLTCALGSGMPLGKEGPFVHIASLCAALLSKFMSLFGGIYENESRNIEMLAAACAVGVGCCFAAPIGGVLFSIEVTSTFFAVRNYWRGFFAATFSAFIFRVLAVWNRDEETITALFKTRFRLDFPFDLQELPAFAVIGIASGFGGALFVYLNRLIVQFIRKQKAINRFLMKKRLLYPALVTLLVSTLTFPPGFGQFMAGKLTQKESLVTLLDNRTWAKQGIAEEFDYIGHSQAWKHPQVNVFVTLVLFIVMKFWMSALATTIPVPCGAFMPVFVIGAAFGRLVGESMAAWFPDGIHTDGTIYPIVPGGYAVVGAAALSGAVTHTVSTAVIVFELTGQISHILPVMIAVILANAVAQSLQPSLYDSIIRIKKLPYLPELGWGHHEKYNIRVEDIMVRDVRYITLNCCYRDLQNVLLTGHLKTLALVESAESMILLGSIERAQLQSLLSQQLGRPKRLEYIRERAVAEKKRLSVMSNPGSDDGSQRVSQEVRFQISTEESTFSPVRPVALKPLKPALKRSSVVERPTEIPTSKKHTITATLSHTHHTHLCTQNVFVLCTDSPPVACRPQDDGDVEDDMTIREISEWEEMQLDEQVNFNNCKIDPAPFQLVERTSLHKTHTIFSLLGLDHAYVTSIGRLIGVVSLKELRKAIEGSVTVKGVKVRPPLASFRDSGTSSSENEATELHKLWDRHKSMSLPREHTPSESDEKSQ</sequence>
<dbReference type="FunFam" id="1.10.3080.10:FF:000002">
    <property type="entry name" value="Chloride channel 2c"/>
    <property type="match status" value="1"/>
</dbReference>
<gene>
    <name evidence="14" type="primary">clcn2</name>
    <name evidence="14" type="synonym">CLCN2</name>
</gene>
<keyword evidence="3 12" id="KW-0812">Transmembrane</keyword>
<dbReference type="Ensembl" id="ENSSAUT00010060400.1">
    <property type="protein sequence ID" value="ENSSAUP00010057526.1"/>
    <property type="gene ID" value="ENSSAUG00010022978.1"/>
</dbReference>
<dbReference type="CDD" id="cd03683">
    <property type="entry name" value="ClC_1_like"/>
    <property type="match status" value="1"/>
</dbReference>
<dbReference type="GeneTree" id="ENSGT00940000155439"/>
<feature type="transmembrane region" description="Helical" evidence="12">
    <location>
        <begin position="185"/>
        <end position="204"/>
    </location>
</feature>
<reference evidence="14" key="1">
    <citation type="submission" date="2021-04" db="EMBL/GenBank/DDBJ databases">
        <authorList>
            <consortium name="Wellcome Sanger Institute Data Sharing"/>
        </authorList>
    </citation>
    <scope>NUCLEOTIDE SEQUENCE [LARGE SCALE GENOMIC DNA]</scope>
</reference>
<dbReference type="PROSITE" id="PS51379">
    <property type="entry name" value="4FE4S_FER_2"/>
    <property type="match status" value="1"/>
</dbReference>
<dbReference type="SUPFAM" id="SSF54631">
    <property type="entry name" value="CBS-domain pair"/>
    <property type="match status" value="1"/>
</dbReference>
<evidence type="ECO:0000256" key="5">
    <source>
        <dbReference type="ARBA" id="ARBA00022989"/>
    </source>
</evidence>
<dbReference type="SUPFAM" id="SSF81340">
    <property type="entry name" value="Clc chloride channel"/>
    <property type="match status" value="1"/>
</dbReference>
<evidence type="ECO:0000256" key="7">
    <source>
        <dbReference type="ARBA" id="ARBA00023122"/>
    </source>
</evidence>
<feature type="transmembrane region" description="Helical" evidence="12">
    <location>
        <begin position="68"/>
        <end position="93"/>
    </location>
</feature>
<keyword evidence="9" id="KW-0407">Ion channel</keyword>
<keyword evidence="8 12" id="KW-0472">Membrane</keyword>
<evidence type="ECO:0000256" key="8">
    <source>
        <dbReference type="ARBA" id="ARBA00023136"/>
    </source>
</evidence>
<feature type="region of interest" description="Disordered" evidence="11">
    <location>
        <begin position="831"/>
        <end position="875"/>
    </location>
</feature>
<keyword evidence="15" id="KW-1185">Reference proteome</keyword>
<evidence type="ECO:0000256" key="12">
    <source>
        <dbReference type="SAM" id="Phobius"/>
    </source>
</evidence>
<dbReference type="InterPro" id="IPR050970">
    <property type="entry name" value="Cl_channel_volt-gated"/>
</dbReference>
<dbReference type="Gene3D" id="3.10.580.10">
    <property type="entry name" value="CBS-domain"/>
    <property type="match status" value="2"/>
</dbReference>
<dbReference type="InterPro" id="IPR001807">
    <property type="entry name" value="ClC"/>
</dbReference>
<evidence type="ECO:0000256" key="1">
    <source>
        <dbReference type="ARBA" id="ARBA00004141"/>
    </source>
</evidence>
<evidence type="ECO:0000256" key="9">
    <source>
        <dbReference type="ARBA" id="ARBA00023173"/>
    </source>
</evidence>
<keyword evidence="10" id="KW-0868">Chloride</keyword>
<evidence type="ECO:0000256" key="2">
    <source>
        <dbReference type="ARBA" id="ARBA00022448"/>
    </source>
</evidence>
<evidence type="ECO:0000256" key="6">
    <source>
        <dbReference type="ARBA" id="ARBA00023065"/>
    </source>
</evidence>
<keyword evidence="4" id="KW-0677">Repeat</keyword>
<dbReference type="InterPro" id="IPR014743">
    <property type="entry name" value="Cl-channel_core"/>
</dbReference>
<feature type="compositionally biased region" description="Basic and acidic residues" evidence="11">
    <location>
        <begin position="847"/>
        <end position="875"/>
    </location>
</feature>
<feature type="transmembrane region" description="Helical" evidence="12">
    <location>
        <begin position="216"/>
        <end position="240"/>
    </location>
</feature>
<dbReference type="AlphaFoldDB" id="A0A671Y341"/>
<feature type="transmembrane region" description="Helical" evidence="12">
    <location>
        <begin position="298"/>
        <end position="320"/>
    </location>
</feature>
<organism evidence="14 15">
    <name type="scientific">Sparus aurata</name>
    <name type="common">Gilthead sea bream</name>
    <dbReference type="NCBI Taxonomy" id="8175"/>
    <lineage>
        <taxon>Eukaryota</taxon>
        <taxon>Metazoa</taxon>
        <taxon>Chordata</taxon>
        <taxon>Craniata</taxon>
        <taxon>Vertebrata</taxon>
        <taxon>Euteleostomi</taxon>
        <taxon>Actinopterygii</taxon>
        <taxon>Neopterygii</taxon>
        <taxon>Teleostei</taxon>
        <taxon>Neoteleostei</taxon>
        <taxon>Acanthomorphata</taxon>
        <taxon>Eupercaria</taxon>
        <taxon>Spariformes</taxon>
        <taxon>Sparidae</taxon>
        <taxon>Sparus</taxon>
    </lineage>
</organism>
<keyword evidence="7" id="KW-0129">CBS domain</keyword>
<dbReference type="FunFam" id="3.10.580.10:FF:000019">
    <property type="entry name" value="Chloride voltage-gated channel 2"/>
    <property type="match status" value="1"/>
</dbReference>
<protein>
    <submittedName>
        <fullName evidence="14">Chloride channel 2c</fullName>
    </submittedName>
</protein>
<dbReference type="GO" id="GO:0005247">
    <property type="term" value="F:voltage-gated chloride channel activity"/>
    <property type="evidence" value="ECO:0007669"/>
    <property type="project" value="TreeGrafter"/>
</dbReference>
<dbReference type="Gene3D" id="1.10.3080.10">
    <property type="entry name" value="Clc chloride channel"/>
    <property type="match status" value="1"/>
</dbReference>
<evidence type="ECO:0000256" key="10">
    <source>
        <dbReference type="ARBA" id="ARBA00023214"/>
    </source>
</evidence>
<dbReference type="InterPro" id="IPR017896">
    <property type="entry name" value="4Fe4S_Fe-S-bd"/>
</dbReference>
<evidence type="ECO:0000259" key="13">
    <source>
        <dbReference type="PROSITE" id="PS51379"/>
    </source>
</evidence>
<dbReference type="PANTHER" id="PTHR45720:SF6">
    <property type="entry name" value="CHLORIDE CHANNEL PROTEIN 2"/>
    <property type="match status" value="1"/>
</dbReference>
<keyword evidence="9" id="KW-0869">Chloride channel</keyword>
<dbReference type="OMA" id="ACFMFNN"/>
<accession>A0A671Y341</accession>
<reference evidence="14" key="2">
    <citation type="submission" date="2025-08" db="UniProtKB">
        <authorList>
            <consortium name="Ensembl"/>
        </authorList>
    </citation>
    <scope>IDENTIFICATION</scope>
</reference>
<dbReference type="PRINTS" id="PR00762">
    <property type="entry name" value="CLCHANNEL"/>
</dbReference>
<evidence type="ECO:0000256" key="3">
    <source>
        <dbReference type="ARBA" id="ARBA00022692"/>
    </source>
</evidence>
<feature type="transmembrane region" description="Helical" evidence="12">
    <location>
        <begin position="341"/>
        <end position="360"/>
    </location>
</feature>
<evidence type="ECO:0000313" key="15">
    <source>
        <dbReference type="Proteomes" id="UP000472265"/>
    </source>
</evidence>
<name>A0A671Y341_SPAAU</name>
<dbReference type="GO" id="GO:0005886">
    <property type="term" value="C:plasma membrane"/>
    <property type="evidence" value="ECO:0007669"/>
    <property type="project" value="TreeGrafter"/>
</dbReference>
<evidence type="ECO:0000256" key="11">
    <source>
        <dbReference type="SAM" id="MobiDB-lite"/>
    </source>
</evidence>